<evidence type="ECO:0000256" key="13">
    <source>
        <dbReference type="RuleBase" id="RU003785"/>
    </source>
</evidence>
<evidence type="ECO:0000256" key="2">
    <source>
        <dbReference type="ARBA" id="ARBA00003213"/>
    </source>
</evidence>
<evidence type="ECO:0000256" key="4">
    <source>
        <dbReference type="ARBA" id="ARBA00022679"/>
    </source>
</evidence>
<dbReference type="Proteomes" id="UP000216312">
    <property type="component" value="Unassembled WGS sequence"/>
</dbReference>
<feature type="binding site" evidence="10">
    <location>
        <begin position="9"/>
        <end position="16"/>
    </location>
    <ligand>
        <name>ATP</name>
        <dbReference type="ChEBI" id="CHEBI:30616"/>
    </ligand>
</feature>
<keyword evidence="5 10" id="KW-0819">tRNA processing</keyword>
<keyword evidence="8 10" id="KW-0460">Magnesium</keyword>
<reference evidence="15" key="1">
    <citation type="submission" date="2017-07" db="EMBL/GenBank/DDBJ databases">
        <title>Novel pathways for hydrocarbon cycling and metabolic interdependencies in hydrothermal sediment communities.</title>
        <authorList>
            <person name="Dombrowski N."/>
            <person name="Seitz K."/>
            <person name="Teske A."/>
            <person name="Baker B."/>
        </authorList>
    </citation>
    <scope>NUCLEOTIDE SEQUENCE [LARGE SCALE GENOMIC DNA]</scope>
</reference>
<evidence type="ECO:0000256" key="12">
    <source>
        <dbReference type="RuleBase" id="RU003784"/>
    </source>
</evidence>
<dbReference type="SUPFAM" id="SSF52540">
    <property type="entry name" value="P-loop containing nucleoside triphosphate hydrolases"/>
    <property type="match status" value="1"/>
</dbReference>
<comment type="cofactor">
    <cofactor evidence="1 10">
        <name>Mg(2+)</name>
        <dbReference type="ChEBI" id="CHEBI:18420"/>
    </cofactor>
</comment>
<dbReference type="PANTHER" id="PTHR11088:SF60">
    <property type="entry name" value="TRNA DIMETHYLALLYLTRANSFERASE"/>
    <property type="match status" value="1"/>
</dbReference>
<dbReference type="GO" id="GO:0006400">
    <property type="term" value="P:tRNA modification"/>
    <property type="evidence" value="ECO:0007669"/>
    <property type="project" value="TreeGrafter"/>
</dbReference>
<feature type="site" description="Interaction with substrate tRNA" evidence="10">
    <location>
        <position position="100"/>
    </location>
</feature>
<dbReference type="Pfam" id="PF01715">
    <property type="entry name" value="IPPT"/>
    <property type="match status" value="1"/>
</dbReference>
<organism evidence="14 15">
    <name type="scientific">candidate division WOR-3 bacterium 4484_18</name>
    <dbReference type="NCBI Taxonomy" id="2020626"/>
    <lineage>
        <taxon>Bacteria</taxon>
        <taxon>Bacteria division WOR-3</taxon>
    </lineage>
</organism>
<protein>
    <recommendedName>
        <fullName evidence="10">tRNA dimethylallyltransferase</fullName>
        <ecNumber evidence="10">2.5.1.75</ecNumber>
    </recommendedName>
    <alternativeName>
        <fullName evidence="10">Dimethylallyl diphosphate:tRNA dimethylallyltransferase</fullName>
        <shortName evidence="10">DMAPP:tRNA dimethylallyltransferase</shortName>
        <shortName evidence="10">DMATase</shortName>
    </alternativeName>
    <alternativeName>
        <fullName evidence="10">Isopentenyl-diphosphate:tRNA isopentenyltransferase</fullName>
        <shortName evidence="10">IPP transferase</shortName>
        <shortName evidence="10">IPPT</shortName>
        <shortName evidence="10">IPTase</shortName>
    </alternativeName>
</protein>
<comment type="subunit">
    <text evidence="10">Monomer.</text>
</comment>
<dbReference type="PANTHER" id="PTHR11088">
    <property type="entry name" value="TRNA DIMETHYLALLYLTRANSFERASE"/>
    <property type="match status" value="1"/>
</dbReference>
<evidence type="ECO:0000313" key="14">
    <source>
        <dbReference type="EMBL" id="OYV03171.1"/>
    </source>
</evidence>
<sequence length="308" mass="35872">MRIVPIIVGPTAVGKSELAFELAQRLDSEIVSADARQIYKFMDIGTAKPPKEWLQIVPHHMIDIVTPDVDFNAWHYACMARKVIHEIFARNRLPIVVGGSGLYIKALVEGFFELPVQPTPELRNRLRATPTELLYEELRKVDPTTASRLALRDKQRIARALEVYYATGKPISYWQSLSHRRASFTPLYIGLIRERQSLYRRINIRVDKMFEQGLVEEVQRLLSLGYPRNLNALQTIGYKEVIDYLEGKINLNEAKHLTKKHTRILARRQIQWFKKLPDIEWHTLPDTQVVNKLYKKLTHHITFTEVVR</sequence>
<evidence type="ECO:0000256" key="5">
    <source>
        <dbReference type="ARBA" id="ARBA00022694"/>
    </source>
</evidence>
<accession>A0A257LWP1</accession>
<feature type="binding site" evidence="10">
    <location>
        <begin position="11"/>
        <end position="16"/>
    </location>
    <ligand>
        <name>substrate</name>
    </ligand>
</feature>
<dbReference type="GO" id="GO:0052381">
    <property type="term" value="F:tRNA dimethylallyltransferase activity"/>
    <property type="evidence" value="ECO:0007669"/>
    <property type="project" value="UniProtKB-UniRule"/>
</dbReference>
<evidence type="ECO:0000256" key="1">
    <source>
        <dbReference type="ARBA" id="ARBA00001946"/>
    </source>
</evidence>
<dbReference type="GO" id="GO:0005524">
    <property type="term" value="F:ATP binding"/>
    <property type="evidence" value="ECO:0007669"/>
    <property type="project" value="UniProtKB-UniRule"/>
</dbReference>
<comment type="caution">
    <text evidence="14">The sequence shown here is derived from an EMBL/GenBank/DDBJ whole genome shotgun (WGS) entry which is preliminary data.</text>
</comment>
<proteinExistence type="inferred from homology"/>
<evidence type="ECO:0000256" key="3">
    <source>
        <dbReference type="ARBA" id="ARBA00005842"/>
    </source>
</evidence>
<dbReference type="EC" id="2.5.1.75" evidence="10"/>
<dbReference type="AlphaFoldDB" id="A0A257LWP1"/>
<keyword evidence="7 10" id="KW-0067">ATP-binding</keyword>
<dbReference type="InterPro" id="IPR039657">
    <property type="entry name" value="Dimethylallyltransferase"/>
</dbReference>
<evidence type="ECO:0000256" key="10">
    <source>
        <dbReference type="HAMAP-Rule" id="MF_00185"/>
    </source>
</evidence>
<keyword evidence="4 10" id="KW-0808">Transferase</keyword>
<comment type="similarity">
    <text evidence="3 10 13">Belongs to the IPP transferase family.</text>
</comment>
<gene>
    <name evidence="10" type="primary">miaA</name>
    <name evidence="14" type="ORF">CGW93_02130</name>
</gene>
<dbReference type="InterPro" id="IPR027417">
    <property type="entry name" value="P-loop_NTPase"/>
</dbReference>
<name>A0A257LWP1_UNCW3</name>
<dbReference type="HAMAP" id="MF_00185">
    <property type="entry name" value="IPP_trans"/>
    <property type="match status" value="1"/>
</dbReference>
<evidence type="ECO:0000256" key="11">
    <source>
        <dbReference type="RuleBase" id="RU003783"/>
    </source>
</evidence>
<evidence type="ECO:0000313" key="15">
    <source>
        <dbReference type="Proteomes" id="UP000216312"/>
    </source>
</evidence>
<evidence type="ECO:0000256" key="6">
    <source>
        <dbReference type="ARBA" id="ARBA00022741"/>
    </source>
</evidence>
<feature type="region of interest" description="Interaction with substrate tRNA" evidence="10">
    <location>
        <begin position="155"/>
        <end position="159"/>
    </location>
</feature>
<dbReference type="InterPro" id="IPR018022">
    <property type="entry name" value="IPT"/>
</dbReference>
<feature type="site" description="Interaction with substrate tRNA" evidence="10">
    <location>
        <position position="123"/>
    </location>
</feature>
<comment type="catalytic activity">
    <reaction evidence="9 10 11">
        <text>adenosine(37) in tRNA + dimethylallyl diphosphate = N(6)-dimethylallyladenosine(37) in tRNA + diphosphate</text>
        <dbReference type="Rhea" id="RHEA:26482"/>
        <dbReference type="Rhea" id="RHEA-COMP:10162"/>
        <dbReference type="Rhea" id="RHEA-COMP:10375"/>
        <dbReference type="ChEBI" id="CHEBI:33019"/>
        <dbReference type="ChEBI" id="CHEBI:57623"/>
        <dbReference type="ChEBI" id="CHEBI:74411"/>
        <dbReference type="ChEBI" id="CHEBI:74415"/>
        <dbReference type="EC" id="2.5.1.75"/>
    </reaction>
</comment>
<evidence type="ECO:0000256" key="7">
    <source>
        <dbReference type="ARBA" id="ARBA00022840"/>
    </source>
</evidence>
<keyword evidence="6 10" id="KW-0547">Nucleotide-binding</keyword>
<comment type="caution">
    <text evidence="10">Lacks conserved residue(s) required for the propagation of feature annotation.</text>
</comment>
<dbReference type="Gene3D" id="1.10.20.140">
    <property type="match status" value="1"/>
</dbReference>
<dbReference type="Gene3D" id="3.40.50.300">
    <property type="entry name" value="P-loop containing nucleotide triphosphate hydrolases"/>
    <property type="match status" value="1"/>
</dbReference>
<evidence type="ECO:0000256" key="8">
    <source>
        <dbReference type="ARBA" id="ARBA00022842"/>
    </source>
</evidence>
<comment type="function">
    <text evidence="2 10 12">Catalyzes the transfer of a dimethylallyl group onto the adenine at position 37 in tRNAs that read codons beginning with uridine, leading to the formation of N6-(dimethylallyl)adenosine (i(6)A).</text>
</comment>
<evidence type="ECO:0000256" key="9">
    <source>
        <dbReference type="ARBA" id="ARBA00049563"/>
    </source>
</evidence>
<dbReference type="NCBIfam" id="TIGR00174">
    <property type="entry name" value="miaA"/>
    <property type="match status" value="1"/>
</dbReference>
<dbReference type="EMBL" id="NMUJ01000018">
    <property type="protein sequence ID" value="OYV03171.1"/>
    <property type="molecule type" value="Genomic_DNA"/>
</dbReference>